<keyword evidence="3" id="KW-1185">Reference proteome</keyword>
<dbReference type="AlphaFoldDB" id="A0A2W0HA70"/>
<organism evidence="2 3">
    <name type="scientific">Alteribacter lacisalsi</name>
    <dbReference type="NCBI Taxonomy" id="2045244"/>
    <lineage>
        <taxon>Bacteria</taxon>
        <taxon>Bacillati</taxon>
        <taxon>Bacillota</taxon>
        <taxon>Bacilli</taxon>
        <taxon>Bacillales</taxon>
        <taxon>Bacillaceae</taxon>
        <taxon>Alteribacter</taxon>
    </lineage>
</organism>
<sequence length="65" mass="7275">MEGFILVLVFILATVFYFLPVIIAVSREKDNVAAVAIMNILLGWTFIGWVIALVWAFTDKRETAG</sequence>
<dbReference type="OrthoDB" id="9814116at2"/>
<name>A0A2W0HA70_9BACI</name>
<evidence type="ECO:0000313" key="2">
    <source>
        <dbReference type="EMBL" id="PYZ98754.1"/>
    </source>
</evidence>
<dbReference type="RefSeq" id="WP_110518884.1">
    <property type="nucleotide sequence ID" value="NZ_PDOF01000001.1"/>
</dbReference>
<protein>
    <recommendedName>
        <fullName evidence="4">Superinfection immunity protein</fullName>
    </recommendedName>
</protein>
<gene>
    <name evidence="2" type="ORF">CR205_09320</name>
</gene>
<keyword evidence="1" id="KW-0472">Membrane</keyword>
<evidence type="ECO:0000313" key="3">
    <source>
        <dbReference type="Proteomes" id="UP000248066"/>
    </source>
</evidence>
<feature type="transmembrane region" description="Helical" evidence="1">
    <location>
        <begin position="32"/>
        <end position="57"/>
    </location>
</feature>
<dbReference type="InterPro" id="IPR016410">
    <property type="entry name" value="Phage_imm"/>
</dbReference>
<evidence type="ECO:0008006" key="4">
    <source>
        <dbReference type="Google" id="ProtNLM"/>
    </source>
</evidence>
<keyword evidence="1" id="KW-0812">Transmembrane</keyword>
<proteinExistence type="predicted"/>
<dbReference type="EMBL" id="PDOF01000001">
    <property type="protein sequence ID" value="PYZ98754.1"/>
    <property type="molecule type" value="Genomic_DNA"/>
</dbReference>
<accession>A0A2W0HA70</accession>
<dbReference type="Pfam" id="PF14373">
    <property type="entry name" value="Imm_superinfect"/>
    <property type="match status" value="1"/>
</dbReference>
<reference evidence="2 3" key="1">
    <citation type="submission" date="2017-10" db="EMBL/GenBank/DDBJ databases">
        <title>Bacillus sp. nov., a halophilic bacterium isolated from a Yangshapao Lake.</title>
        <authorList>
            <person name="Wang H."/>
        </authorList>
    </citation>
    <scope>NUCLEOTIDE SEQUENCE [LARGE SCALE GENOMIC DNA]</scope>
    <source>
        <strain evidence="2 3">YSP-3</strain>
    </source>
</reference>
<dbReference type="Proteomes" id="UP000248066">
    <property type="component" value="Unassembled WGS sequence"/>
</dbReference>
<comment type="caution">
    <text evidence="2">The sequence shown here is derived from an EMBL/GenBank/DDBJ whole genome shotgun (WGS) entry which is preliminary data.</text>
</comment>
<keyword evidence="1" id="KW-1133">Transmembrane helix</keyword>
<feature type="transmembrane region" description="Helical" evidence="1">
    <location>
        <begin position="6"/>
        <end position="25"/>
    </location>
</feature>
<evidence type="ECO:0000256" key="1">
    <source>
        <dbReference type="SAM" id="Phobius"/>
    </source>
</evidence>